<dbReference type="EMBL" id="JAMXFA010000022">
    <property type="protein sequence ID" value="MCT7979365.1"/>
    <property type="molecule type" value="Genomic_DNA"/>
</dbReference>
<dbReference type="Proteomes" id="UP001525961">
    <property type="component" value="Unassembled WGS sequence"/>
</dbReference>
<comment type="caution">
    <text evidence="1">The sequence shown here is derived from an EMBL/GenBank/DDBJ whole genome shotgun (WGS) entry which is preliminary data.</text>
</comment>
<accession>A0ABT2NCA2</accession>
<protein>
    <submittedName>
        <fullName evidence="1">Uncharacterized protein</fullName>
    </submittedName>
</protein>
<dbReference type="RefSeq" id="WP_261199090.1">
    <property type="nucleotide sequence ID" value="NZ_JAMXFA010000022.1"/>
</dbReference>
<keyword evidence="2" id="KW-1185">Reference proteome</keyword>
<evidence type="ECO:0000313" key="1">
    <source>
        <dbReference type="EMBL" id="MCT7979365.1"/>
    </source>
</evidence>
<sequence length="47" mass="5378">MLLFLPGILPSGSIWKLKLRQMLYRKRLQLGLDVASAGNWIHSKLLT</sequence>
<gene>
    <name evidence="1" type="ORF">NG792_16755</name>
</gene>
<evidence type="ECO:0000313" key="2">
    <source>
        <dbReference type="Proteomes" id="UP001525961"/>
    </source>
</evidence>
<reference evidence="1 2" key="1">
    <citation type="journal article" date="2022" name="Front. Microbiol.">
        <title>High genomic differentiation and limited gene flow indicate recent cryptic speciation within the genus Laspinema (cyanobacteria).</title>
        <authorList>
            <person name="Stanojkovic A."/>
            <person name="Skoupy S."/>
            <person name="Skaloud P."/>
            <person name="Dvorak P."/>
        </authorList>
    </citation>
    <scope>NUCLEOTIDE SEQUENCE [LARGE SCALE GENOMIC DNA]</scope>
    <source>
        <strain evidence="1 2">D3b</strain>
    </source>
</reference>
<name>A0ABT2NCA2_9CYAN</name>
<organism evidence="1 2">
    <name type="scientific">Laspinema olomoucense D3b</name>
    <dbReference type="NCBI Taxonomy" id="2953688"/>
    <lineage>
        <taxon>Bacteria</taxon>
        <taxon>Bacillati</taxon>
        <taxon>Cyanobacteriota</taxon>
        <taxon>Cyanophyceae</taxon>
        <taxon>Oscillatoriophycideae</taxon>
        <taxon>Oscillatoriales</taxon>
        <taxon>Laspinemataceae</taxon>
        <taxon>Laspinema</taxon>
        <taxon>Laspinema olomoucense</taxon>
    </lineage>
</organism>
<proteinExistence type="predicted"/>